<dbReference type="AlphaFoldDB" id="A0A8R7QS69"/>
<dbReference type="EnsemblPlants" id="TuG1812G0600002065.01.T01">
    <property type="protein sequence ID" value="TuG1812G0600002065.01.T01"/>
    <property type="gene ID" value="TuG1812G0600002065.01"/>
</dbReference>
<accession>A0A8R7QS69</accession>
<evidence type="ECO:0000313" key="1">
    <source>
        <dbReference type="EnsemblPlants" id="TuG1812G0600002065.01.T01"/>
    </source>
</evidence>
<organism evidence="1 2">
    <name type="scientific">Triticum urartu</name>
    <name type="common">Red wild einkorn</name>
    <name type="synonym">Crithodium urartu</name>
    <dbReference type="NCBI Taxonomy" id="4572"/>
    <lineage>
        <taxon>Eukaryota</taxon>
        <taxon>Viridiplantae</taxon>
        <taxon>Streptophyta</taxon>
        <taxon>Embryophyta</taxon>
        <taxon>Tracheophyta</taxon>
        <taxon>Spermatophyta</taxon>
        <taxon>Magnoliopsida</taxon>
        <taxon>Liliopsida</taxon>
        <taxon>Poales</taxon>
        <taxon>Poaceae</taxon>
        <taxon>BOP clade</taxon>
        <taxon>Pooideae</taxon>
        <taxon>Triticodae</taxon>
        <taxon>Triticeae</taxon>
        <taxon>Triticinae</taxon>
        <taxon>Triticum</taxon>
    </lineage>
</organism>
<reference evidence="1" key="3">
    <citation type="submission" date="2022-06" db="UniProtKB">
        <authorList>
            <consortium name="EnsemblPlants"/>
        </authorList>
    </citation>
    <scope>IDENTIFICATION</scope>
</reference>
<evidence type="ECO:0000313" key="2">
    <source>
        <dbReference type="Proteomes" id="UP000015106"/>
    </source>
</evidence>
<reference evidence="2" key="1">
    <citation type="journal article" date="2013" name="Nature">
        <title>Draft genome of the wheat A-genome progenitor Triticum urartu.</title>
        <authorList>
            <person name="Ling H.Q."/>
            <person name="Zhao S."/>
            <person name="Liu D."/>
            <person name="Wang J."/>
            <person name="Sun H."/>
            <person name="Zhang C."/>
            <person name="Fan H."/>
            <person name="Li D."/>
            <person name="Dong L."/>
            <person name="Tao Y."/>
            <person name="Gao C."/>
            <person name="Wu H."/>
            <person name="Li Y."/>
            <person name="Cui Y."/>
            <person name="Guo X."/>
            <person name="Zheng S."/>
            <person name="Wang B."/>
            <person name="Yu K."/>
            <person name="Liang Q."/>
            <person name="Yang W."/>
            <person name="Lou X."/>
            <person name="Chen J."/>
            <person name="Feng M."/>
            <person name="Jian J."/>
            <person name="Zhang X."/>
            <person name="Luo G."/>
            <person name="Jiang Y."/>
            <person name="Liu J."/>
            <person name="Wang Z."/>
            <person name="Sha Y."/>
            <person name="Zhang B."/>
            <person name="Wu H."/>
            <person name="Tang D."/>
            <person name="Shen Q."/>
            <person name="Xue P."/>
            <person name="Zou S."/>
            <person name="Wang X."/>
            <person name="Liu X."/>
            <person name="Wang F."/>
            <person name="Yang Y."/>
            <person name="An X."/>
            <person name="Dong Z."/>
            <person name="Zhang K."/>
            <person name="Zhang X."/>
            <person name="Luo M.C."/>
            <person name="Dvorak J."/>
            <person name="Tong Y."/>
            <person name="Wang J."/>
            <person name="Yang H."/>
            <person name="Li Z."/>
            <person name="Wang D."/>
            <person name="Zhang A."/>
            <person name="Wang J."/>
        </authorList>
    </citation>
    <scope>NUCLEOTIDE SEQUENCE</scope>
    <source>
        <strain evidence="2">cv. G1812</strain>
    </source>
</reference>
<proteinExistence type="predicted"/>
<dbReference type="Gramene" id="TuG1812G0600002065.01.T01">
    <property type="protein sequence ID" value="TuG1812G0600002065.01.T01"/>
    <property type="gene ID" value="TuG1812G0600002065.01"/>
</dbReference>
<keyword evidence="2" id="KW-1185">Reference proteome</keyword>
<sequence>MSSRGHLVHGCPFCAGGCSHRDKDSSSLSCRHTLAQCKLYRLPWLRRARTEQATGDRGRRYSVDFASGE</sequence>
<dbReference type="Proteomes" id="UP000015106">
    <property type="component" value="Chromosome 6"/>
</dbReference>
<name>A0A8R7QS69_TRIUA</name>
<protein>
    <submittedName>
        <fullName evidence="1">Uncharacterized protein</fullName>
    </submittedName>
</protein>
<reference evidence="1" key="2">
    <citation type="submission" date="2018-03" db="EMBL/GenBank/DDBJ databases">
        <title>The Triticum urartu genome reveals the dynamic nature of wheat genome evolution.</title>
        <authorList>
            <person name="Ling H."/>
            <person name="Ma B."/>
            <person name="Shi X."/>
            <person name="Liu H."/>
            <person name="Dong L."/>
            <person name="Sun H."/>
            <person name="Cao Y."/>
            <person name="Gao Q."/>
            <person name="Zheng S."/>
            <person name="Li Y."/>
            <person name="Yu Y."/>
            <person name="Du H."/>
            <person name="Qi M."/>
            <person name="Li Y."/>
            <person name="Yu H."/>
            <person name="Cui Y."/>
            <person name="Wang N."/>
            <person name="Chen C."/>
            <person name="Wu H."/>
            <person name="Zhao Y."/>
            <person name="Zhang J."/>
            <person name="Li Y."/>
            <person name="Zhou W."/>
            <person name="Zhang B."/>
            <person name="Hu W."/>
            <person name="Eijk M."/>
            <person name="Tang J."/>
            <person name="Witsenboer H."/>
            <person name="Zhao S."/>
            <person name="Li Z."/>
            <person name="Zhang A."/>
            <person name="Wang D."/>
            <person name="Liang C."/>
        </authorList>
    </citation>
    <scope>NUCLEOTIDE SEQUENCE [LARGE SCALE GENOMIC DNA]</scope>
    <source>
        <strain evidence="1">cv. G1812</strain>
    </source>
</reference>